<reference evidence="3" key="1">
    <citation type="journal article" date="2019" name="Int. J. Syst. Evol. Microbiol.">
        <title>The Global Catalogue of Microorganisms (GCM) 10K type strain sequencing project: providing services to taxonomists for standard genome sequencing and annotation.</title>
        <authorList>
            <consortium name="The Broad Institute Genomics Platform"/>
            <consortium name="The Broad Institute Genome Sequencing Center for Infectious Disease"/>
            <person name="Wu L."/>
            <person name="Ma J."/>
        </authorList>
    </citation>
    <scope>NUCLEOTIDE SEQUENCE [LARGE SCALE GENOMIC DNA]</scope>
    <source>
        <strain evidence="3">JCM 17633</strain>
    </source>
</reference>
<protein>
    <recommendedName>
        <fullName evidence="4">DUF3311 domain-containing protein</fullName>
    </recommendedName>
</protein>
<sequence length="64" mass="7609">MKKRHEQKLVVLSIALFFVFNIPFVLIFNIEGAIFGIPILYFSLFTFWVISIVVSYIVLKRHYE</sequence>
<feature type="transmembrane region" description="Helical" evidence="1">
    <location>
        <begin position="9"/>
        <end position="28"/>
    </location>
</feature>
<keyword evidence="1" id="KW-1133">Transmembrane helix</keyword>
<evidence type="ECO:0000256" key="1">
    <source>
        <dbReference type="SAM" id="Phobius"/>
    </source>
</evidence>
<name>A0ABP8CWS8_9FLAO</name>
<feature type="transmembrane region" description="Helical" evidence="1">
    <location>
        <begin position="34"/>
        <end position="59"/>
    </location>
</feature>
<keyword evidence="1" id="KW-0812">Transmembrane</keyword>
<dbReference type="Proteomes" id="UP001501682">
    <property type="component" value="Unassembled WGS sequence"/>
</dbReference>
<evidence type="ECO:0000313" key="3">
    <source>
        <dbReference type="Proteomes" id="UP001501682"/>
    </source>
</evidence>
<dbReference type="EMBL" id="BAABCB010000018">
    <property type="protein sequence ID" value="GAA4243990.1"/>
    <property type="molecule type" value="Genomic_DNA"/>
</dbReference>
<keyword evidence="3" id="KW-1185">Reference proteome</keyword>
<gene>
    <name evidence="2" type="ORF">GCM10022292_20810</name>
</gene>
<comment type="caution">
    <text evidence="2">The sequence shown here is derived from an EMBL/GenBank/DDBJ whole genome shotgun (WGS) entry which is preliminary data.</text>
</comment>
<keyword evidence="1" id="KW-0472">Membrane</keyword>
<organism evidence="2 3">
    <name type="scientific">Winogradskyella damuponensis</name>
    <dbReference type="NCBI Taxonomy" id="943939"/>
    <lineage>
        <taxon>Bacteria</taxon>
        <taxon>Pseudomonadati</taxon>
        <taxon>Bacteroidota</taxon>
        <taxon>Flavobacteriia</taxon>
        <taxon>Flavobacteriales</taxon>
        <taxon>Flavobacteriaceae</taxon>
        <taxon>Winogradskyella</taxon>
    </lineage>
</organism>
<proteinExistence type="predicted"/>
<accession>A0ABP8CWS8</accession>
<dbReference type="RefSeq" id="WP_215925923.1">
    <property type="nucleotide sequence ID" value="NZ_BAABCB010000018.1"/>
</dbReference>
<evidence type="ECO:0000313" key="2">
    <source>
        <dbReference type="EMBL" id="GAA4243990.1"/>
    </source>
</evidence>
<evidence type="ECO:0008006" key="4">
    <source>
        <dbReference type="Google" id="ProtNLM"/>
    </source>
</evidence>